<dbReference type="eggNOG" id="COG0019">
    <property type="taxonomic scope" value="Bacteria"/>
</dbReference>
<dbReference type="SUPFAM" id="SSF50621">
    <property type="entry name" value="Alanine racemase C-terminal domain-like"/>
    <property type="match status" value="1"/>
</dbReference>
<dbReference type="KEGG" id="cmr:Cycma_2207"/>
<dbReference type="EMBL" id="CP002955">
    <property type="protein sequence ID" value="AEL25952.1"/>
    <property type="molecule type" value="Genomic_DNA"/>
</dbReference>
<dbReference type="OrthoDB" id="9802241at2"/>
<dbReference type="HOGENOM" id="CLU_042407_0_0_10"/>
<protein>
    <submittedName>
        <fullName evidence="5">Orn/DAP/Arg decarboxylase 2</fullName>
    </submittedName>
</protein>
<comment type="cofactor">
    <cofactor evidence="1 3">
        <name>pyridoxal 5'-phosphate</name>
        <dbReference type="ChEBI" id="CHEBI:597326"/>
    </cofactor>
</comment>
<evidence type="ECO:0000259" key="4">
    <source>
        <dbReference type="Pfam" id="PF02784"/>
    </source>
</evidence>
<proteinExistence type="predicted"/>
<accession>G0J3X8</accession>
<dbReference type="Gene3D" id="2.40.37.10">
    <property type="entry name" value="Lyase, Ornithine Decarboxylase, Chain A, domain 1"/>
    <property type="match status" value="1"/>
</dbReference>
<dbReference type="InterPro" id="IPR022653">
    <property type="entry name" value="De-COase2_pyr-phos_BS"/>
</dbReference>
<dbReference type="STRING" id="880070.Cycma_2207"/>
<dbReference type="RefSeq" id="WP_014020245.1">
    <property type="nucleotide sequence ID" value="NC_015914.1"/>
</dbReference>
<dbReference type="InterPro" id="IPR029066">
    <property type="entry name" value="PLP-binding_barrel"/>
</dbReference>
<gene>
    <name evidence="5" type="ordered locus">Cycma_2207</name>
</gene>
<evidence type="ECO:0000313" key="5">
    <source>
        <dbReference type="EMBL" id="AEL25952.1"/>
    </source>
</evidence>
<dbReference type="SUPFAM" id="SSF51419">
    <property type="entry name" value="PLP-binding barrel"/>
    <property type="match status" value="1"/>
</dbReference>
<name>G0J3X8_CYCMS</name>
<dbReference type="Gene3D" id="3.20.20.10">
    <property type="entry name" value="Alanine racemase"/>
    <property type="match status" value="1"/>
</dbReference>
<keyword evidence="2 3" id="KW-0663">Pyridoxal phosphate</keyword>
<dbReference type="GO" id="GO:0009089">
    <property type="term" value="P:lysine biosynthetic process via diaminopimelate"/>
    <property type="evidence" value="ECO:0007669"/>
    <property type="project" value="TreeGrafter"/>
</dbReference>
<evidence type="ECO:0000256" key="1">
    <source>
        <dbReference type="ARBA" id="ARBA00001933"/>
    </source>
</evidence>
<feature type="active site" description="Proton donor" evidence="3">
    <location>
        <position position="415"/>
    </location>
</feature>
<feature type="modified residue" description="N6-(pyridoxal phosphate)lysine" evidence="3">
    <location>
        <position position="76"/>
    </location>
</feature>
<dbReference type="Pfam" id="PF02784">
    <property type="entry name" value="Orn_Arg_deC_N"/>
    <property type="match status" value="1"/>
</dbReference>
<dbReference type="PROSITE" id="PS00878">
    <property type="entry name" value="ODR_DC_2_1"/>
    <property type="match status" value="1"/>
</dbReference>
<evidence type="ECO:0000313" key="6">
    <source>
        <dbReference type="Proteomes" id="UP000001635"/>
    </source>
</evidence>
<evidence type="ECO:0000256" key="3">
    <source>
        <dbReference type="PIRSR" id="PIRSR600183-50"/>
    </source>
</evidence>
<dbReference type="PRINTS" id="PR01179">
    <property type="entry name" value="ODADCRBXLASE"/>
</dbReference>
<organism evidence="5 6">
    <name type="scientific">Cyclobacterium marinum (strain ATCC 25205 / DSM 745 / LMG 13164 / NCIMB 1802)</name>
    <name type="common">Flectobacillus marinus</name>
    <dbReference type="NCBI Taxonomy" id="880070"/>
    <lineage>
        <taxon>Bacteria</taxon>
        <taxon>Pseudomonadati</taxon>
        <taxon>Bacteroidota</taxon>
        <taxon>Cytophagia</taxon>
        <taxon>Cytophagales</taxon>
        <taxon>Cyclobacteriaceae</taxon>
        <taxon>Cyclobacterium</taxon>
    </lineage>
</organism>
<dbReference type="GO" id="GO:0008836">
    <property type="term" value="F:diaminopimelate decarboxylase activity"/>
    <property type="evidence" value="ECO:0007669"/>
    <property type="project" value="TreeGrafter"/>
</dbReference>
<sequence>MTPNYTKGNPNAGLTPITSPWMHQIFKDQQIIKELIEKHGSPINLHHLPSFSANITSFKKLFESHGLKHQIYYARKANKSKALVKKALDVGIGVDTASQKELEQSLALGGTGKNLVLTSAIKTKAQYALAINAQVPIVLDNEDECKQAQSIAEELNKKAIVGIRISGFTVEGSKLYSRFGFDISTVEAFILQNFGDKGPFNKLSLNGFHFHLDGYSTLQRGQALSDCLALAKRLKPAGFSIAFIDMGGGILMNYLESEEQWKAFDQALQEGVKNNNNPLTFNGHGLGYEMINGELTGKLKTYPYFNKVNGTAFLKEVLDFKDAVTQESNAQRLKAMQVEIRIEPGRSLLNQTGMTIARVAHRKQDARGQWLVGLEMNMSQMMSSSEDFLLDPYVMYADKEESNAPVEVFFTGAYCLERDVLLKRKISLPQLPAIGDFVAFVNTAGYMMHFFETEAHLFELSQNLSFSTKDKLAVADFSEDDMI</sequence>
<keyword evidence="6" id="KW-1185">Reference proteome</keyword>
<dbReference type="InterPro" id="IPR009006">
    <property type="entry name" value="Ala_racemase/Decarboxylase_C"/>
</dbReference>
<reference evidence="6" key="1">
    <citation type="submission" date="2011-07" db="EMBL/GenBank/DDBJ databases">
        <title>The complete genome of Cyclobacterium marinum DSM 745.</title>
        <authorList>
            <person name="Lucas S."/>
            <person name="Han J."/>
            <person name="Lapidus A."/>
            <person name="Bruce D."/>
            <person name="Goodwin L."/>
            <person name="Pitluck S."/>
            <person name="Peters L."/>
            <person name="Kyrpides N."/>
            <person name="Mavromatis K."/>
            <person name="Ivanova N."/>
            <person name="Ovchinnikova G."/>
            <person name="Chertkov O."/>
            <person name="Detter J.C."/>
            <person name="Tapia R."/>
            <person name="Han C."/>
            <person name="Land M."/>
            <person name="Hauser L."/>
            <person name="Markowitz V."/>
            <person name="Cheng J.-F."/>
            <person name="Hugenholtz P."/>
            <person name="Woyke T."/>
            <person name="Wu D."/>
            <person name="Tindall B."/>
            <person name="Schuetze A."/>
            <person name="Brambilla E."/>
            <person name="Klenk H.-P."/>
            <person name="Eisen J.A."/>
        </authorList>
    </citation>
    <scope>NUCLEOTIDE SEQUENCE [LARGE SCALE GENOMIC DNA]</scope>
    <source>
        <strain evidence="6">ATCC 25205 / DSM 745 / LMG 13164 / NCIMB 1802</strain>
    </source>
</reference>
<evidence type="ECO:0000256" key="2">
    <source>
        <dbReference type="ARBA" id="ARBA00022898"/>
    </source>
</evidence>
<feature type="domain" description="Orn/DAP/Arg decarboxylase 2 N-terminal" evidence="4">
    <location>
        <begin position="53"/>
        <end position="265"/>
    </location>
</feature>
<dbReference type="InterPro" id="IPR022644">
    <property type="entry name" value="De-COase2_N"/>
</dbReference>
<dbReference type="InterPro" id="IPR000183">
    <property type="entry name" value="Orn/DAP/Arg_de-COase"/>
</dbReference>
<dbReference type="PANTHER" id="PTHR43727:SF2">
    <property type="entry name" value="GROUP IV DECARBOXYLASE"/>
    <property type="match status" value="1"/>
</dbReference>
<dbReference type="PANTHER" id="PTHR43727">
    <property type="entry name" value="DIAMINOPIMELATE DECARBOXYLASE"/>
    <property type="match status" value="1"/>
</dbReference>
<dbReference type="Proteomes" id="UP000001635">
    <property type="component" value="Chromosome"/>
</dbReference>
<dbReference type="AlphaFoldDB" id="G0J3X8"/>